<dbReference type="GO" id="GO:0071949">
    <property type="term" value="F:FAD binding"/>
    <property type="evidence" value="ECO:0007669"/>
    <property type="project" value="InterPro"/>
</dbReference>
<evidence type="ECO:0000256" key="12">
    <source>
        <dbReference type="ARBA" id="ARBA00022857"/>
    </source>
</evidence>
<dbReference type="GO" id="GO:0008762">
    <property type="term" value="F:UDP-N-acetylmuramate dehydrogenase activity"/>
    <property type="evidence" value="ECO:0007669"/>
    <property type="project" value="UniProtKB-UniRule"/>
</dbReference>
<dbReference type="Gene3D" id="3.90.78.10">
    <property type="entry name" value="UDP-N-acetylenolpyruvoylglucosamine reductase, C-terminal domain"/>
    <property type="match status" value="1"/>
</dbReference>
<evidence type="ECO:0000256" key="18">
    <source>
        <dbReference type="ARBA" id="ARBA00031026"/>
    </source>
</evidence>
<evidence type="ECO:0000256" key="1">
    <source>
        <dbReference type="ARBA" id="ARBA00001974"/>
    </source>
</evidence>
<dbReference type="Pfam" id="PF01565">
    <property type="entry name" value="FAD_binding_4"/>
    <property type="match status" value="1"/>
</dbReference>
<evidence type="ECO:0000256" key="20">
    <source>
        <dbReference type="HAMAP-Rule" id="MF_00037"/>
    </source>
</evidence>
<reference evidence="22" key="1">
    <citation type="submission" date="2017-10" db="EMBL/GenBank/DDBJ databases">
        <title>Whole genome sequencing of members of genus Pseudoxanthomonas.</title>
        <authorList>
            <person name="Kumar S."/>
            <person name="Bansal K."/>
            <person name="Kaur A."/>
            <person name="Patil P."/>
            <person name="Sharma S."/>
            <person name="Patil P.B."/>
        </authorList>
    </citation>
    <scope>NUCLEOTIDE SEQUENCE</scope>
    <source>
        <strain evidence="22">DSM 22914</strain>
    </source>
</reference>
<dbReference type="AlphaFoldDB" id="A0A921TFQ2"/>
<comment type="similarity">
    <text evidence="5 20">Belongs to the MurB family.</text>
</comment>
<keyword evidence="13 20" id="KW-0133">Cell shape</keyword>
<gene>
    <name evidence="20" type="primary">murB</name>
    <name evidence="22" type="ORF">CR938_06840</name>
</gene>
<dbReference type="InterPro" id="IPR006094">
    <property type="entry name" value="Oxid_FAD_bind_N"/>
</dbReference>
<evidence type="ECO:0000256" key="19">
    <source>
        <dbReference type="ARBA" id="ARBA00048914"/>
    </source>
</evidence>
<dbReference type="InterPro" id="IPR016169">
    <property type="entry name" value="FAD-bd_PCMH_sub2"/>
</dbReference>
<dbReference type="NCBIfam" id="NF010478">
    <property type="entry name" value="PRK13903.1"/>
    <property type="match status" value="1"/>
</dbReference>
<dbReference type="Gene3D" id="3.30.43.10">
    <property type="entry name" value="Uridine Diphospho-n-acetylenolpyruvylglucosamine Reductase, domain 2"/>
    <property type="match status" value="1"/>
</dbReference>
<dbReference type="Pfam" id="PF02873">
    <property type="entry name" value="MurB_C"/>
    <property type="match status" value="1"/>
</dbReference>
<evidence type="ECO:0000256" key="8">
    <source>
        <dbReference type="ARBA" id="ARBA00022490"/>
    </source>
</evidence>
<feature type="active site" evidence="20">
    <location>
        <position position="168"/>
    </location>
</feature>
<evidence type="ECO:0000256" key="9">
    <source>
        <dbReference type="ARBA" id="ARBA00022618"/>
    </source>
</evidence>
<comment type="function">
    <text evidence="2 20">Cell wall formation.</text>
</comment>
<accession>A0A921TFQ2</accession>
<evidence type="ECO:0000256" key="15">
    <source>
        <dbReference type="ARBA" id="ARBA00023002"/>
    </source>
</evidence>
<dbReference type="InterPro" id="IPR036635">
    <property type="entry name" value="MurB_C_sf"/>
</dbReference>
<evidence type="ECO:0000256" key="2">
    <source>
        <dbReference type="ARBA" id="ARBA00003921"/>
    </source>
</evidence>
<evidence type="ECO:0000313" key="23">
    <source>
        <dbReference type="Proteomes" id="UP000717981"/>
    </source>
</evidence>
<evidence type="ECO:0000259" key="21">
    <source>
        <dbReference type="PROSITE" id="PS51387"/>
    </source>
</evidence>
<dbReference type="SUPFAM" id="SSF56194">
    <property type="entry name" value="Uridine diphospho-N-Acetylenolpyruvylglucosamine reductase, MurB, C-terminal domain"/>
    <property type="match status" value="1"/>
</dbReference>
<dbReference type="GO" id="GO:0008360">
    <property type="term" value="P:regulation of cell shape"/>
    <property type="evidence" value="ECO:0007669"/>
    <property type="project" value="UniProtKB-KW"/>
</dbReference>
<keyword evidence="23" id="KW-1185">Reference proteome</keyword>
<dbReference type="InterPro" id="IPR036318">
    <property type="entry name" value="FAD-bd_PCMH-like_sf"/>
</dbReference>
<protein>
    <recommendedName>
        <fullName evidence="7 20">UDP-N-acetylenolpyruvoylglucosamine reductase</fullName>
        <ecNumber evidence="6 20">1.3.1.98</ecNumber>
    </recommendedName>
    <alternativeName>
        <fullName evidence="18 20">UDP-N-acetylmuramate dehydrogenase</fullName>
    </alternativeName>
</protein>
<keyword evidence="15 20" id="KW-0560">Oxidoreductase</keyword>
<dbReference type="EMBL" id="PDWK01000025">
    <property type="protein sequence ID" value="KAF1689232.1"/>
    <property type="molecule type" value="Genomic_DNA"/>
</dbReference>
<keyword evidence="16 20" id="KW-0131">Cell cycle</keyword>
<keyword evidence="9 20" id="KW-0132">Cell division</keyword>
<organism evidence="22 23">
    <name type="scientific">Pseudoxanthomonas taiwanensis</name>
    <dbReference type="NCBI Taxonomy" id="176598"/>
    <lineage>
        <taxon>Bacteria</taxon>
        <taxon>Pseudomonadati</taxon>
        <taxon>Pseudomonadota</taxon>
        <taxon>Gammaproteobacteria</taxon>
        <taxon>Lysobacterales</taxon>
        <taxon>Lysobacteraceae</taxon>
        <taxon>Pseudoxanthomonas</taxon>
    </lineage>
</organism>
<feature type="active site" description="Proton donor" evidence="20">
    <location>
        <position position="241"/>
    </location>
</feature>
<dbReference type="InterPro" id="IPR003170">
    <property type="entry name" value="MurB"/>
</dbReference>
<comment type="cofactor">
    <cofactor evidence="1 20">
        <name>FAD</name>
        <dbReference type="ChEBI" id="CHEBI:57692"/>
    </cofactor>
</comment>
<dbReference type="GO" id="GO:0051301">
    <property type="term" value="P:cell division"/>
    <property type="evidence" value="ECO:0007669"/>
    <property type="project" value="UniProtKB-KW"/>
</dbReference>
<dbReference type="Gene3D" id="3.30.465.10">
    <property type="match status" value="1"/>
</dbReference>
<dbReference type="RefSeq" id="WP_162124285.1">
    <property type="nucleotide sequence ID" value="NZ_PDWK01000025.1"/>
</dbReference>
<evidence type="ECO:0000256" key="17">
    <source>
        <dbReference type="ARBA" id="ARBA00023316"/>
    </source>
</evidence>
<comment type="subcellular location">
    <subcellularLocation>
        <location evidence="3 20">Cytoplasm</location>
    </subcellularLocation>
</comment>
<evidence type="ECO:0000313" key="22">
    <source>
        <dbReference type="EMBL" id="KAF1689232.1"/>
    </source>
</evidence>
<dbReference type="InterPro" id="IPR011601">
    <property type="entry name" value="MurB_C"/>
</dbReference>
<evidence type="ECO:0000256" key="3">
    <source>
        <dbReference type="ARBA" id="ARBA00004496"/>
    </source>
</evidence>
<sequence>MTALYRLRRDADLGTRNTFRVAARAPWLLEVNDLSVLGEALALDQVRGLPLLVLGGGSNLLFAGDAPGAVLSLGASRIALAGQAGGRVVVRAEAGASWHGLVMWSLEQGLCGLENLALIPGSVGAAPIQNIGAYGVEVGEHVLAVEAGDREAGRPVRLDREACAFAYRDSGFKRHPGRWIVTAVELGLARQAPLRLDYAGIGEELEAMGVRAPTARDVAEAVIRIRRRKLPDPAGTGNAGSFFKNPIVPEAQARALQAAHPRLPVFPGDRPGTRKLSAAWLIDACGWKGAREGDAGVAASHALVLVNHGRASGAQLLALARRIAASVHERFGVALEPEPRLVGAQW</sequence>
<evidence type="ECO:0000256" key="11">
    <source>
        <dbReference type="ARBA" id="ARBA00022827"/>
    </source>
</evidence>
<evidence type="ECO:0000256" key="16">
    <source>
        <dbReference type="ARBA" id="ARBA00023306"/>
    </source>
</evidence>
<keyword evidence="14 20" id="KW-0573">Peptidoglycan synthesis</keyword>
<dbReference type="Proteomes" id="UP000717981">
    <property type="component" value="Unassembled WGS sequence"/>
</dbReference>
<dbReference type="EC" id="1.3.1.98" evidence="6 20"/>
<dbReference type="InterPro" id="IPR016167">
    <property type="entry name" value="FAD-bd_PCMH_sub1"/>
</dbReference>
<feature type="domain" description="FAD-binding PCMH-type" evidence="21">
    <location>
        <begin position="20"/>
        <end position="191"/>
    </location>
</feature>
<evidence type="ECO:0000256" key="4">
    <source>
        <dbReference type="ARBA" id="ARBA00004752"/>
    </source>
</evidence>
<keyword evidence="11 20" id="KW-0274">FAD</keyword>
<dbReference type="OrthoDB" id="9804753at2"/>
<dbReference type="SUPFAM" id="SSF56176">
    <property type="entry name" value="FAD-binding/transporter-associated domain-like"/>
    <property type="match status" value="1"/>
</dbReference>
<dbReference type="PANTHER" id="PTHR21071:SF4">
    <property type="entry name" value="UDP-N-ACETYLENOLPYRUVOYLGLUCOSAMINE REDUCTASE"/>
    <property type="match status" value="1"/>
</dbReference>
<evidence type="ECO:0000256" key="10">
    <source>
        <dbReference type="ARBA" id="ARBA00022630"/>
    </source>
</evidence>
<evidence type="ECO:0000256" key="14">
    <source>
        <dbReference type="ARBA" id="ARBA00022984"/>
    </source>
</evidence>
<name>A0A921TFQ2_9GAMM</name>
<keyword evidence="8 20" id="KW-0963">Cytoplasm</keyword>
<keyword evidence="17 20" id="KW-0961">Cell wall biogenesis/degradation</keyword>
<comment type="caution">
    <text evidence="22">The sequence shown here is derived from an EMBL/GenBank/DDBJ whole genome shotgun (WGS) entry which is preliminary data.</text>
</comment>
<keyword evidence="12 20" id="KW-0521">NADP</keyword>
<keyword evidence="10 20" id="KW-0285">Flavoprotein</keyword>
<dbReference type="GO" id="GO:0071555">
    <property type="term" value="P:cell wall organization"/>
    <property type="evidence" value="ECO:0007669"/>
    <property type="project" value="UniProtKB-KW"/>
</dbReference>
<comment type="pathway">
    <text evidence="4 20">Cell wall biogenesis; peptidoglycan biosynthesis.</text>
</comment>
<dbReference type="PANTHER" id="PTHR21071">
    <property type="entry name" value="UDP-N-ACETYLENOLPYRUVOYLGLUCOSAMINE REDUCTASE"/>
    <property type="match status" value="1"/>
</dbReference>
<comment type="catalytic activity">
    <reaction evidence="19 20">
        <text>UDP-N-acetyl-alpha-D-muramate + NADP(+) = UDP-N-acetyl-3-O-(1-carboxyvinyl)-alpha-D-glucosamine + NADPH + H(+)</text>
        <dbReference type="Rhea" id="RHEA:12248"/>
        <dbReference type="ChEBI" id="CHEBI:15378"/>
        <dbReference type="ChEBI" id="CHEBI:57783"/>
        <dbReference type="ChEBI" id="CHEBI:58349"/>
        <dbReference type="ChEBI" id="CHEBI:68483"/>
        <dbReference type="ChEBI" id="CHEBI:70757"/>
        <dbReference type="EC" id="1.3.1.98"/>
    </reaction>
</comment>
<dbReference type="GO" id="GO:0009252">
    <property type="term" value="P:peptidoglycan biosynthetic process"/>
    <property type="evidence" value="ECO:0007669"/>
    <property type="project" value="UniProtKB-UniRule"/>
</dbReference>
<evidence type="ECO:0000256" key="5">
    <source>
        <dbReference type="ARBA" id="ARBA00010485"/>
    </source>
</evidence>
<feature type="active site" evidence="20">
    <location>
        <position position="338"/>
    </location>
</feature>
<dbReference type="PROSITE" id="PS51387">
    <property type="entry name" value="FAD_PCMH"/>
    <property type="match status" value="1"/>
</dbReference>
<evidence type="ECO:0000256" key="7">
    <source>
        <dbReference type="ARBA" id="ARBA00015188"/>
    </source>
</evidence>
<dbReference type="GO" id="GO:0005829">
    <property type="term" value="C:cytosol"/>
    <property type="evidence" value="ECO:0007669"/>
    <property type="project" value="TreeGrafter"/>
</dbReference>
<evidence type="ECO:0000256" key="13">
    <source>
        <dbReference type="ARBA" id="ARBA00022960"/>
    </source>
</evidence>
<dbReference type="InterPro" id="IPR016166">
    <property type="entry name" value="FAD-bd_PCMH"/>
</dbReference>
<proteinExistence type="inferred from homology"/>
<dbReference type="NCBIfam" id="TIGR00179">
    <property type="entry name" value="murB"/>
    <property type="match status" value="1"/>
</dbReference>
<dbReference type="HAMAP" id="MF_00037">
    <property type="entry name" value="MurB"/>
    <property type="match status" value="1"/>
</dbReference>
<evidence type="ECO:0000256" key="6">
    <source>
        <dbReference type="ARBA" id="ARBA00012518"/>
    </source>
</evidence>
<dbReference type="NCBIfam" id="NF000755">
    <property type="entry name" value="PRK00046.1"/>
    <property type="match status" value="1"/>
</dbReference>